<evidence type="ECO:0000313" key="2">
    <source>
        <dbReference type="Proteomes" id="UP000034450"/>
    </source>
</evidence>
<proteinExistence type="predicted"/>
<name>A0A0F8RJQ9_METMZ</name>
<dbReference type="PATRIC" id="fig|2209.85.peg.1603"/>
<accession>A0A0F8RJQ9</accession>
<organism evidence="1 2">
    <name type="scientific">Methanosarcina mazei</name>
    <name type="common">Methanosarcina frisia</name>
    <dbReference type="NCBI Taxonomy" id="2209"/>
    <lineage>
        <taxon>Archaea</taxon>
        <taxon>Methanobacteriati</taxon>
        <taxon>Methanobacteriota</taxon>
        <taxon>Stenosarchaea group</taxon>
        <taxon>Methanomicrobia</taxon>
        <taxon>Methanosarcinales</taxon>
        <taxon>Methanosarcinaceae</taxon>
        <taxon>Methanosarcina</taxon>
    </lineage>
</organism>
<dbReference type="RefSeq" id="WP_048047517.1">
    <property type="nucleotide sequence ID" value="NZ_JJQN01000058.1"/>
</dbReference>
<sequence length="73" mass="8248">MSLSIISERERFSALLRSSELPQESLQRNLLHAIQKSLSLLAFPDWGPIPSADSHRLLIVKNVTGNRPDILRN</sequence>
<dbReference type="AlphaFoldDB" id="A0A0F8RJQ9"/>
<evidence type="ECO:0000313" key="1">
    <source>
        <dbReference type="EMBL" id="KKH61209.1"/>
    </source>
</evidence>
<reference evidence="1 2" key="1">
    <citation type="journal article" date="2015" name="ISME J.">
        <title>Genomic and phenotypic differentiation among Methanosarcina mazei populations from Columbia River sediment.</title>
        <authorList>
            <person name="Youngblut N.D."/>
            <person name="Wirth J.S."/>
            <person name="Henriksen J.R."/>
            <person name="Smith M."/>
            <person name="Simon H."/>
            <person name="Metcalf W.W."/>
            <person name="Whitaker R.J."/>
        </authorList>
    </citation>
    <scope>NUCLEOTIDE SEQUENCE [LARGE SCALE GENOMIC DNA]</scope>
    <source>
        <strain evidence="1 2">1.H.A.2.6</strain>
    </source>
</reference>
<gene>
    <name evidence="1" type="ORF">DU74_07380</name>
</gene>
<dbReference type="EMBL" id="JJQN01000058">
    <property type="protein sequence ID" value="KKH61209.1"/>
    <property type="molecule type" value="Genomic_DNA"/>
</dbReference>
<comment type="caution">
    <text evidence="1">The sequence shown here is derived from an EMBL/GenBank/DDBJ whole genome shotgun (WGS) entry which is preliminary data.</text>
</comment>
<protein>
    <submittedName>
        <fullName evidence="1">Uncharacterized protein</fullName>
    </submittedName>
</protein>
<dbReference type="Proteomes" id="UP000034450">
    <property type="component" value="Unassembled WGS sequence"/>
</dbReference>